<sequence>MRSFTVVTLLCTIATVLSTQDCNPTYDTPSAGPCFADCNEKAGKTFFSDWTNDKSSPQFLKSLTLMCQKGTSDYTSFMTKAGICMVSCANPELFNAEFAGACAWWQAHKDDTCAAESTTSKTLAITTSPTTTFTESISTTLKSSASTTTTTSIQNESTTSSAVIPNETTTSSSVPSASVNSASSSAISSAVSSSIVPSSIVSSAASTALNISSASQVPSASITAGSNQTPNDANKLNKAGATTILAAAVVYLLI</sequence>
<keyword evidence="2" id="KW-0732">Signal</keyword>
<dbReference type="Proteomes" id="UP000716291">
    <property type="component" value="Unassembled WGS sequence"/>
</dbReference>
<reference evidence="3" key="1">
    <citation type="journal article" date="2020" name="Microb. Genom.">
        <title>Genetic diversity of clinical and environmental Mucorales isolates obtained from an investigation of mucormycosis cases among solid organ transplant recipients.</title>
        <authorList>
            <person name="Nguyen M.H."/>
            <person name="Kaul D."/>
            <person name="Muto C."/>
            <person name="Cheng S.J."/>
            <person name="Richter R.A."/>
            <person name="Bruno V.M."/>
            <person name="Liu G."/>
            <person name="Beyhan S."/>
            <person name="Sundermann A.J."/>
            <person name="Mounaud S."/>
            <person name="Pasculle A.W."/>
            <person name="Nierman W.C."/>
            <person name="Driscoll E."/>
            <person name="Cumbie R."/>
            <person name="Clancy C.J."/>
            <person name="Dupont C.L."/>
        </authorList>
    </citation>
    <scope>NUCLEOTIDE SEQUENCE</scope>
    <source>
        <strain evidence="3">GL11</strain>
    </source>
</reference>
<feature type="signal peptide" evidence="2">
    <location>
        <begin position="1"/>
        <end position="18"/>
    </location>
</feature>
<dbReference type="EMBL" id="JAANQT010000062">
    <property type="protein sequence ID" value="KAG1315124.1"/>
    <property type="molecule type" value="Genomic_DNA"/>
</dbReference>
<proteinExistence type="predicted"/>
<evidence type="ECO:0000313" key="4">
    <source>
        <dbReference type="Proteomes" id="UP000716291"/>
    </source>
</evidence>
<feature type="chain" id="PRO_5040409499" description="Secreted protein" evidence="2">
    <location>
        <begin position="19"/>
        <end position="254"/>
    </location>
</feature>
<evidence type="ECO:0000256" key="1">
    <source>
        <dbReference type="SAM" id="MobiDB-lite"/>
    </source>
</evidence>
<organism evidence="3 4">
    <name type="scientific">Rhizopus oryzae</name>
    <name type="common">Mucormycosis agent</name>
    <name type="synonym">Rhizopus arrhizus var. delemar</name>
    <dbReference type="NCBI Taxonomy" id="64495"/>
    <lineage>
        <taxon>Eukaryota</taxon>
        <taxon>Fungi</taxon>
        <taxon>Fungi incertae sedis</taxon>
        <taxon>Mucoromycota</taxon>
        <taxon>Mucoromycotina</taxon>
        <taxon>Mucoromycetes</taxon>
        <taxon>Mucorales</taxon>
        <taxon>Mucorineae</taxon>
        <taxon>Rhizopodaceae</taxon>
        <taxon>Rhizopus</taxon>
    </lineage>
</organism>
<evidence type="ECO:0000313" key="3">
    <source>
        <dbReference type="EMBL" id="KAG1315124.1"/>
    </source>
</evidence>
<feature type="region of interest" description="Disordered" evidence="1">
    <location>
        <begin position="144"/>
        <end position="178"/>
    </location>
</feature>
<evidence type="ECO:0000256" key="2">
    <source>
        <dbReference type="SAM" id="SignalP"/>
    </source>
</evidence>
<feature type="compositionally biased region" description="Low complexity" evidence="1">
    <location>
        <begin position="144"/>
        <end position="161"/>
    </location>
</feature>
<accession>A0A9P6XJ28</accession>
<name>A0A9P6XJ28_RHIOR</name>
<protein>
    <recommendedName>
        <fullName evidence="5">Secreted protein</fullName>
    </recommendedName>
</protein>
<dbReference type="AlphaFoldDB" id="A0A9P6XJ28"/>
<gene>
    <name evidence="3" type="ORF">G6F64_000906</name>
</gene>
<evidence type="ECO:0008006" key="5">
    <source>
        <dbReference type="Google" id="ProtNLM"/>
    </source>
</evidence>
<comment type="caution">
    <text evidence="3">The sequence shown here is derived from an EMBL/GenBank/DDBJ whole genome shotgun (WGS) entry which is preliminary data.</text>
</comment>
<keyword evidence="4" id="KW-1185">Reference proteome</keyword>